<dbReference type="EMBL" id="BAABKX010000011">
    <property type="protein sequence ID" value="GAA5052132.1"/>
    <property type="molecule type" value="Genomic_DNA"/>
</dbReference>
<name>A0AAV3UIL7_9EURY</name>
<dbReference type="AlphaFoldDB" id="A0AAV3UIL7"/>
<gene>
    <name evidence="1" type="ORF">GCM10025751_28030</name>
</gene>
<sequence length="85" mass="8630">MGIVVVLGGEGVERPVVGCGFDGGHVFAKGVAVDVMQARTRHQVLGYVVDGDGVLVVCGILVALIGDFNESGGIILAVIEIVLPS</sequence>
<protein>
    <submittedName>
        <fullName evidence="1">Uncharacterized protein</fullName>
    </submittedName>
</protein>
<accession>A0AAV3UIL7</accession>
<evidence type="ECO:0000313" key="2">
    <source>
        <dbReference type="Proteomes" id="UP001501729"/>
    </source>
</evidence>
<organism evidence="1 2">
    <name type="scientific">Haladaptatus pallidirubidus</name>
    <dbReference type="NCBI Taxonomy" id="1008152"/>
    <lineage>
        <taxon>Archaea</taxon>
        <taxon>Methanobacteriati</taxon>
        <taxon>Methanobacteriota</taxon>
        <taxon>Stenosarchaea group</taxon>
        <taxon>Halobacteria</taxon>
        <taxon>Halobacteriales</taxon>
        <taxon>Haladaptataceae</taxon>
        <taxon>Haladaptatus</taxon>
    </lineage>
</organism>
<evidence type="ECO:0000313" key="1">
    <source>
        <dbReference type="EMBL" id="GAA5052132.1"/>
    </source>
</evidence>
<keyword evidence="2" id="KW-1185">Reference proteome</keyword>
<comment type="caution">
    <text evidence="1">The sequence shown here is derived from an EMBL/GenBank/DDBJ whole genome shotgun (WGS) entry which is preliminary data.</text>
</comment>
<dbReference type="Proteomes" id="UP001501729">
    <property type="component" value="Unassembled WGS sequence"/>
</dbReference>
<reference evidence="1 2" key="1">
    <citation type="journal article" date="2019" name="Int. J. Syst. Evol. Microbiol.">
        <title>The Global Catalogue of Microorganisms (GCM) 10K type strain sequencing project: providing services to taxonomists for standard genome sequencing and annotation.</title>
        <authorList>
            <consortium name="The Broad Institute Genomics Platform"/>
            <consortium name="The Broad Institute Genome Sequencing Center for Infectious Disease"/>
            <person name="Wu L."/>
            <person name="Ma J."/>
        </authorList>
    </citation>
    <scope>NUCLEOTIDE SEQUENCE [LARGE SCALE GENOMIC DNA]</scope>
    <source>
        <strain evidence="1 2">JCM 17504</strain>
    </source>
</reference>
<proteinExistence type="predicted"/>